<evidence type="ECO:0000313" key="8">
    <source>
        <dbReference type="Proteomes" id="UP000241440"/>
    </source>
</evidence>
<keyword evidence="3" id="KW-0966">Cell projection</keyword>
<dbReference type="GO" id="GO:0044781">
    <property type="term" value="P:bacterial-type flagellum organization"/>
    <property type="evidence" value="ECO:0007669"/>
    <property type="project" value="UniProtKB-KW"/>
</dbReference>
<reference evidence="3 6" key="1">
    <citation type="submission" date="2016-12" db="EMBL/GenBank/DDBJ databases">
        <title>Diversity of luminous bacteria.</title>
        <authorList>
            <person name="Yoshizawa S."/>
            <person name="Kogure K."/>
        </authorList>
    </citation>
    <scope>NUCLEOTIDE SEQUENCE [LARGE SCALE GENOMIC DNA]</scope>
    <source>
        <strain evidence="3 6">LC1-200</strain>
    </source>
</reference>
<dbReference type="EMBL" id="MSCJ01000003">
    <property type="protein sequence ID" value="PQJ62809.1"/>
    <property type="molecule type" value="Genomic_DNA"/>
</dbReference>
<dbReference type="RefSeq" id="WP_005364299.1">
    <property type="nucleotide sequence ID" value="NZ_JAKJTG010000014.1"/>
</dbReference>
<reference evidence="7 8" key="2">
    <citation type="submission" date="2018-01" db="EMBL/GenBank/DDBJ databases">
        <title>Whole genome sequencing of Histamine producing bacteria.</title>
        <authorList>
            <person name="Butler K."/>
        </authorList>
    </citation>
    <scope>NUCLEOTIDE SEQUENCE [LARGE SCALE GENOMIC DNA]</scope>
    <source>
        <strain evidence="4 8">A2-1</strain>
        <strain evidence="5 7">A6-1</strain>
    </source>
</reference>
<dbReference type="Pfam" id="PF10135">
    <property type="entry name" value="Rod-binding"/>
    <property type="match status" value="1"/>
</dbReference>
<evidence type="ECO:0000259" key="2">
    <source>
        <dbReference type="Pfam" id="PF10135"/>
    </source>
</evidence>
<dbReference type="AlphaFoldDB" id="A0A0D8PHH6"/>
<dbReference type="InterPro" id="IPR019301">
    <property type="entry name" value="Flagellar_prot_FlgJ_N"/>
</dbReference>
<evidence type="ECO:0000313" key="5">
    <source>
        <dbReference type="EMBL" id="PSX10736.1"/>
    </source>
</evidence>
<feature type="domain" description="Flagellar protein FlgJ N-terminal" evidence="2">
    <location>
        <begin position="54"/>
        <end position="104"/>
    </location>
</feature>
<dbReference type="EMBL" id="PYOU01000006">
    <property type="protein sequence ID" value="PSX10736.1"/>
    <property type="molecule type" value="Genomic_DNA"/>
</dbReference>
<evidence type="ECO:0000256" key="1">
    <source>
        <dbReference type="ARBA" id="ARBA00022795"/>
    </source>
</evidence>
<keyword evidence="7" id="KW-1185">Reference proteome</keyword>
<name>A0A0D8PHH6_PHOAN</name>
<evidence type="ECO:0000313" key="6">
    <source>
        <dbReference type="Proteomes" id="UP000238730"/>
    </source>
</evidence>
<evidence type="ECO:0000313" key="7">
    <source>
        <dbReference type="Proteomes" id="UP000240989"/>
    </source>
</evidence>
<sequence length="160" mass="18161">MKIDDNISTINKNNVLYHDNNGLQQIKHSLSDEQGLEVVAGQFEAMFLQMVLRQMRSSSDVLADEDNPFSSKQQSVYRDFYDGQLAIEMAKQQQTGIKEMLMKQLNPNQGFNDVQNSAALTHQALEKQDTPKPVNNEAADQLAMRTCTAFQQSLQSYKEQ</sequence>
<dbReference type="Proteomes" id="UP000240989">
    <property type="component" value="Unassembled WGS sequence"/>
</dbReference>
<dbReference type="Proteomes" id="UP000241440">
    <property type="component" value="Unassembled WGS sequence"/>
</dbReference>
<dbReference type="OrthoDB" id="5767686at2"/>
<keyword evidence="1" id="KW-1005">Bacterial flagellum biogenesis</keyword>
<organism evidence="3 6">
    <name type="scientific">Photobacterium angustum</name>
    <dbReference type="NCBI Taxonomy" id="661"/>
    <lineage>
        <taxon>Bacteria</taxon>
        <taxon>Pseudomonadati</taxon>
        <taxon>Pseudomonadota</taxon>
        <taxon>Gammaproteobacteria</taxon>
        <taxon>Vibrionales</taxon>
        <taxon>Vibrionaceae</taxon>
        <taxon>Photobacterium</taxon>
    </lineage>
</organism>
<gene>
    <name evidence="3" type="ORF">BTO08_21605</name>
    <name evidence="5" type="ORF">C0W27_08790</name>
    <name evidence="4" type="ORF">C0W41_05880</name>
</gene>
<dbReference type="EMBL" id="PYOY01000002">
    <property type="protein sequence ID" value="PSX08614.1"/>
    <property type="molecule type" value="Genomic_DNA"/>
</dbReference>
<evidence type="ECO:0000313" key="4">
    <source>
        <dbReference type="EMBL" id="PSX08614.1"/>
    </source>
</evidence>
<dbReference type="GeneID" id="61230145"/>
<protein>
    <submittedName>
        <fullName evidence="3">Flagellar protein</fullName>
    </submittedName>
</protein>
<proteinExistence type="predicted"/>
<keyword evidence="3" id="KW-0969">Cilium</keyword>
<accession>A0A0D8PHH6</accession>
<keyword evidence="3" id="KW-0282">Flagellum</keyword>
<comment type="caution">
    <text evidence="3">The sequence shown here is derived from an EMBL/GenBank/DDBJ whole genome shotgun (WGS) entry which is preliminary data.</text>
</comment>
<evidence type="ECO:0000313" key="3">
    <source>
        <dbReference type="EMBL" id="PQJ62809.1"/>
    </source>
</evidence>
<dbReference type="Proteomes" id="UP000238730">
    <property type="component" value="Unassembled WGS sequence"/>
</dbReference>